<gene>
    <name evidence="1" type="ORF">V2J94_45420</name>
</gene>
<evidence type="ECO:0008006" key="3">
    <source>
        <dbReference type="Google" id="ProtNLM"/>
    </source>
</evidence>
<keyword evidence="2" id="KW-1185">Reference proteome</keyword>
<protein>
    <recommendedName>
        <fullName evidence="3">FAD-binding domain-containing protein</fullName>
    </recommendedName>
</protein>
<comment type="caution">
    <text evidence="1">The sequence shown here is derived from an EMBL/GenBank/DDBJ whole genome shotgun (WGS) entry which is preliminary data.</text>
</comment>
<proteinExistence type="predicted"/>
<name>A0ABU7QCI4_9ACTN</name>
<dbReference type="Proteomes" id="UP001354709">
    <property type="component" value="Unassembled WGS sequence"/>
</dbReference>
<sequence>MADVLCVGSGPVGSAYVRAVLDAITDARIVIVGAGAQTTDPPASQVKNNRDDALRASASLCSQGPDQVQREVVSVPERGGAYRAGFPERLLDRPGLYLIEGEPHRRHGGGIGHRLRRRLGNPVDCCLFTSRLAAR</sequence>
<dbReference type="EMBL" id="JAZBJO010000060">
    <property type="protein sequence ID" value="MEE4598976.1"/>
    <property type="molecule type" value="Genomic_DNA"/>
</dbReference>
<reference evidence="1 2" key="1">
    <citation type="submission" date="2023-11" db="EMBL/GenBank/DDBJ databases">
        <title>30 novel species of actinomycetes from the DSMZ collection.</title>
        <authorList>
            <person name="Nouioui I."/>
        </authorList>
    </citation>
    <scope>NUCLEOTIDE SEQUENCE [LARGE SCALE GENOMIC DNA]</scope>
    <source>
        <strain evidence="1 2">DSM 41524</strain>
    </source>
</reference>
<evidence type="ECO:0000313" key="2">
    <source>
        <dbReference type="Proteomes" id="UP001354709"/>
    </source>
</evidence>
<dbReference type="RefSeq" id="WP_330816296.1">
    <property type="nucleotide sequence ID" value="NZ_JAZBJO010000060.1"/>
</dbReference>
<evidence type="ECO:0000313" key="1">
    <source>
        <dbReference type="EMBL" id="MEE4598976.1"/>
    </source>
</evidence>
<organism evidence="1 2">
    <name type="scientific">Streptomyces asiaticus subsp. ignotus</name>
    <dbReference type="NCBI Taxonomy" id="3098222"/>
    <lineage>
        <taxon>Bacteria</taxon>
        <taxon>Bacillati</taxon>
        <taxon>Actinomycetota</taxon>
        <taxon>Actinomycetes</taxon>
        <taxon>Kitasatosporales</taxon>
        <taxon>Streptomycetaceae</taxon>
        <taxon>Streptomyces</taxon>
        <taxon>Streptomyces violaceusniger group</taxon>
    </lineage>
</organism>
<accession>A0ABU7QCI4</accession>